<dbReference type="GO" id="GO:0032993">
    <property type="term" value="C:protein-DNA complex"/>
    <property type="evidence" value="ECO:0007669"/>
    <property type="project" value="TreeGrafter"/>
</dbReference>
<evidence type="ECO:0000313" key="7">
    <source>
        <dbReference type="Proteomes" id="UP000468327"/>
    </source>
</evidence>
<keyword evidence="2" id="KW-0805">Transcription regulation</keyword>
<dbReference type="Proteomes" id="UP000468327">
    <property type="component" value="Unassembled WGS sequence"/>
</dbReference>
<dbReference type="GO" id="GO:0003677">
    <property type="term" value="F:DNA binding"/>
    <property type="evidence" value="ECO:0007669"/>
    <property type="project" value="UniProtKB-KW"/>
</dbReference>
<evidence type="ECO:0000313" key="6">
    <source>
        <dbReference type="EMBL" id="MVN16100.1"/>
    </source>
</evidence>
<protein>
    <submittedName>
        <fullName evidence="6">LysR family transcriptional regulator</fullName>
    </submittedName>
</protein>
<gene>
    <name evidence="6" type="ORF">GO738_12250</name>
</gene>
<dbReference type="InterPro" id="IPR000847">
    <property type="entry name" value="LysR_HTH_N"/>
</dbReference>
<dbReference type="FunFam" id="1.10.10.10:FF:000001">
    <property type="entry name" value="LysR family transcriptional regulator"/>
    <property type="match status" value="1"/>
</dbReference>
<sequence>MNLSHLRYFVKLAELQHYAQAARDLYITQPSLTHAIKALEAELGVPLFQRQGRGVRLTRFGSEFNECVMRGLQEIDRGVELAREYNDGMTGSINVGAIYSVQGDFLPSLIKAYRAAFGAGVKINMFQGFSLPLIDGLERDDYDVVFAAKTPNKPDLCFEHAVSHELVAFMAKGHPLAGRTSLSLDELHGHIVCTYRTGTPIGEEVDAILEEYDLPAVREYEDEITMGGMVASDPSLCGLATLSIGLKSFSGISIVPLRDVPRDFHRIYMVYKRDKFRSRAVESFLEFAADFVPPPGAVPSTGFCG</sequence>
<dbReference type="RefSeq" id="WP_087190893.1">
    <property type="nucleotide sequence ID" value="NZ_DBEZYS010000216.1"/>
</dbReference>
<evidence type="ECO:0000256" key="3">
    <source>
        <dbReference type="ARBA" id="ARBA00023125"/>
    </source>
</evidence>
<dbReference type="PANTHER" id="PTHR30346:SF9">
    <property type="entry name" value="LYSR FAMILY TRANSCRIPTIONAL REGULATOR"/>
    <property type="match status" value="1"/>
</dbReference>
<comment type="similarity">
    <text evidence="1">Belongs to the LysR transcriptional regulatory family.</text>
</comment>
<dbReference type="InterPro" id="IPR036388">
    <property type="entry name" value="WH-like_DNA-bd_sf"/>
</dbReference>
<evidence type="ECO:0000259" key="5">
    <source>
        <dbReference type="PROSITE" id="PS50931"/>
    </source>
</evidence>
<dbReference type="Pfam" id="PF00126">
    <property type="entry name" value="HTH_1"/>
    <property type="match status" value="1"/>
</dbReference>
<dbReference type="SUPFAM" id="SSF53850">
    <property type="entry name" value="Periplasmic binding protein-like II"/>
    <property type="match status" value="1"/>
</dbReference>
<dbReference type="PANTHER" id="PTHR30346">
    <property type="entry name" value="TRANSCRIPTIONAL DUAL REGULATOR HCAR-RELATED"/>
    <property type="match status" value="1"/>
</dbReference>
<name>A0A6N8IL40_9ACTN</name>
<dbReference type="PROSITE" id="PS50931">
    <property type="entry name" value="HTH_LYSR"/>
    <property type="match status" value="1"/>
</dbReference>
<evidence type="ECO:0000256" key="2">
    <source>
        <dbReference type="ARBA" id="ARBA00023015"/>
    </source>
</evidence>
<keyword evidence="4" id="KW-0804">Transcription</keyword>
<keyword evidence="7" id="KW-1185">Reference proteome</keyword>
<dbReference type="InterPro" id="IPR005119">
    <property type="entry name" value="LysR_subst-bd"/>
</dbReference>
<dbReference type="Pfam" id="PF03466">
    <property type="entry name" value="LysR_substrate"/>
    <property type="match status" value="1"/>
</dbReference>
<comment type="caution">
    <text evidence="6">The sequence shown here is derived from an EMBL/GenBank/DDBJ whole genome shotgun (WGS) entry which is preliminary data.</text>
</comment>
<dbReference type="GO" id="GO:0003700">
    <property type="term" value="F:DNA-binding transcription factor activity"/>
    <property type="evidence" value="ECO:0007669"/>
    <property type="project" value="InterPro"/>
</dbReference>
<accession>A0A6N8IL40</accession>
<dbReference type="Gene3D" id="1.10.10.10">
    <property type="entry name" value="Winged helix-like DNA-binding domain superfamily/Winged helix DNA-binding domain"/>
    <property type="match status" value="1"/>
</dbReference>
<proteinExistence type="inferred from homology"/>
<evidence type="ECO:0000256" key="1">
    <source>
        <dbReference type="ARBA" id="ARBA00009437"/>
    </source>
</evidence>
<evidence type="ECO:0000256" key="4">
    <source>
        <dbReference type="ARBA" id="ARBA00023163"/>
    </source>
</evidence>
<dbReference type="PRINTS" id="PR00039">
    <property type="entry name" value="HTHLYSR"/>
</dbReference>
<dbReference type="InterPro" id="IPR036390">
    <property type="entry name" value="WH_DNA-bd_sf"/>
</dbReference>
<reference evidence="6 7" key="1">
    <citation type="submission" date="2019-11" db="EMBL/GenBank/DDBJ databases">
        <title>Whole genome shotgun sequencing (WGS) data from Adlercreutzia equolifaciens ResAG-91, Eggerthella lenta MRI-F36, MRI-F37, MRI-F40, ResAG-49, ResAG-88, ResAG-121, ResAG-145, and Gordonibacter sp. ResAG-5, ResAG-26, ResAG-43, ResAG-50, ResAG-59.</title>
        <authorList>
            <person name="Stoll D.A."/>
            <person name="Danylec N."/>
            <person name="Franz C.M.A.P."/>
            <person name="Huch M."/>
        </authorList>
    </citation>
    <scope>NUCLEOTIDE SEQUENCE [LARGE SCALE GENOMIC DNA]</scope>
    <source>
        <strain evidence="6 7">ResAG-59</strain>
    </source>
</reference>
<dbReference type="EMBL" id="WPOC01000023">
    <property type="protein sequence ID" value="MVN16100.1"/>
    <property type="molecule type" value="Genomic_DNA"/>
</dbReference>
<dbReference type="Gene3D" id="3.40.190.290">
    <property type="match status" value="1"/>
</dbReference>
<keyword evidence="3" id="KW-0238">DNA-binding</keyword>
<dbReference type="AlphaFoldDB" id="A0A6N8IL40"/>
<dbReference type="SUPFAM" id="SSF46785">
    <property type="entry name" value="Winged helix' DNA-binding domain"/>
    <property type="match status" value="1"/>
</dbReference>
<organism evidence="6 7">
    <name type="scientific">Gordonibacter urolithinfaciens</name>
    <dbReference type="NCBI Taxonomy" id="1335613"/>
    <lineage>
        <taxon>Bacteria</taxon>
        <taxon>Bacillati</taxon>
        <taxon>Actinomycetota</taxon>
        <taxon>Coriobacteriia</taxon>
        <taxon>Eggerthellales</taxon>
        <taxon>Eggerthellaceae</taxon>
        <taxon>Gordonibacter</taxon>
    </lineage>
</organism>
<feature type="domain" description="HTH lysR-type" evidence="5">
    <location>
        <begin position="1"/>
        <end position="58"/>
    </location>
</feature>